<evidence type="ECO:0000313" key="4">
    <source>
        <dbReference type="Proteomes" id="UP000466794"/>
    </source>
</evidence>
<organism evidence="3 4">
    <name type="scientific">Nocardia terrae</name>
    <dbReference type="NCBI Taxonomy" id="2675851"/>
    <lineage>
        <taxon>Bacteria</taxon>
        <taxon>Bacillati</taxon>
        <taxon>Actinomycetota</taxon>
        <taxon>Actinomycetes</taxon>
        <taxon>Mycobacteriales</taxon>
        <taxon>Nocardiaceae</taxon>
        <taxon>Nocardia</taxon>
    </lineage>
</organism>
<gene>
    <name evidence="3" type="ORF">GPX89_34275</name>
</gene>
<feature type="domain" description="SseB protein N-terminal" evidence="1">
    <location>
        <begin position="8"/>
        <end position="116"/>
    </location>
</feature>
<feature type="domain" description="SseB protein C-terminal" evidence="2">
    <location>
        <begin position="125"/>
        <end position="222"/>
    </location>
</feature>
<evidence type="ECO:0008006" key="5">
    <source>
        <dbReference type="Google" id="ProtNLM"/>
    </source>
</evidence>
<dbReference type="Pfam" id="PF07179">
    <property type="entry name" value="SseB"/>
    <property type="match status" value="1"/>
</dbReference>
<dbReference type="InterPro" id="IPR027945">
    <property type="entry name" value="SseB_C"/>
</dbReference>
<dbReference type="Proteomes" id="UP000466794">
    <property type="component" value="Unassembled WGS sequence"/>
</dbReference>
<keyword evidence="4" id="KW-1185">Reference proteome</keyword>
<evidence type="ECO:0000313" key="3">
    <source>
        <dbReference type="EMBL" id="MVU82290.1"/>
    </source>
</evidence>
<dbReference type="AlphaFoldDB" id="A0A7K1V6M1"/>
<accession>A0A7K1V6M1</accession>
<dbReference type="EMBL" id="WRPP01000008">
    <property type="protein sequence ID" value="MVU82290.1"/>
    <property type="molecule type" value="Genomic_DNA"/>
</dbReference>
<dbReference type="Pfam" id="PF14581">
    <property type="entry name" value="SseB_C"/>
    <property type="match status" value="1"/>
</dbReference>
<protein>
    <recommendedName>
        <fullName evidence="5">SseB protein N-terminal domain-containing protein</fullName>
    </recommendedName>
</protein>
<dbReference type="InterPro" id="IPR009839">
    <property type="entry name" value="SseB_N"/>
</dbReference>
<reference evidence="3 4" key="1">
    <citation type="submission" date="2019-12" db="EMBL/GenBank/DDBJ databases">
        <title>Nocardia sp. nov. ET3-3 isolated from soil.</title>
        <authorList>
            <person name="Kanchanasin P."/>
            <person name="Tanasupawat S."/>
            <person name="Yuki M."/>
            <person name="Kudo T."/>
        </authorList>
    </citation>
    <scope>NUCLEOTIDE SEQUENCE [LARGE SCALE GENOMIC DNA]</scope>
    <source>
        <strain evidence="3 4">ET3-3</strain>
    </source>
</reference>
<evidence type="ECO:0000259" key="2">
    <source>
        <dbReference type="Pfam" id="PF14581"/>
    </source>
</evidence>
<dbReference type="RefSeq" id="WP_157391848.1">
    <property type="nucleotide sequence ID" value="NZ_WRPP01000008.1"/>
</dbReference>
<proteinExistence type="predicted"/>
<sequence length="230" mass="24206">MTFPANQLETMLMAAKAGDISNQQLLEGLRDSSLFVLVKDDGCATGSYSLPGVTIDGTQFVPAYSSEEQLVLGAGEVPRIELAVSRLVDLIPAGVGIALNLGAPAPGLPITPSGVAALRGGGSTVAAGSEVRLGEPSNRPDDFLERLSHQLRQVGELRTARFGLMQVGTADPSYLVGIVLSDNSPAVKRRTADLVQHVASQFQLEYGVDVYFAEDDEFGRQVMALPAIAP</sequence>
<comment type="caution">
    <text evidence="3">The sequence shown here is derived from an EMBL/GenBank/DDBJ whole genome shotgun (WGS) entry which is preliminary data.</text>
</comment>
<evidence type="ECO:0000259" key="1">
    <source>
        <dbReference type="Pfam" id="PF07179"/>
    </source>
</evidence>
<name>A0A7K1V6M1_9NOCA</name>